<feature type="domain" description="HTH asnC-type" evidence="4">
    <location>
        <begin position="1"/>
        <end position="62"/>
    </location>
</feature>
<dbReference type="PANTHER" id="PTHR30154">
    <property type="entry name" value="LEUCINE-RESPONSIVE REGULATORY PROTEIN"/>
    <property type="match status" value="1"/>
</dbReference>
<reference evidence="5 6" key="1">
    <citation type="submission" date="2023-10" db="EMBL/GenBank/DDBJ databases">
        <title>Bacteria for the degradation of biodegradable plastic PBAT(Polybutylene adipate terephthalate).</title>
        <authorList>
            <person name="Weon H.-Y."/>
            <person name="Yeon J."/>
        </authorList>
    </citation>
    <scope>NUCLEOTIDE SEQUENCE [LARGE SCALE GENOMIC DNA]</scope>
    <source>
        <strain evidence="5 6">SBD 7-3</strain>
    </source>
</reference>
<dbReference type="PRINTS" id="PR00033">
    <property type="entry name" value="HTHASNC"/>
</dbReference>
<dbReference type="Gene3D" id="3.30.70.920">
    <property type="match status" value="1"/>
</dbReference>
<evidence type="ECO:0000256" key="1">
    <source>
        <dbReference type="ARBA" id="ARBA00023015"/>
    </source>
</evidence>
<dbReference type="Pfam" id="PF13404">
    <property type="entry name" value="HTH_AsnC-type"/>
    <property type="match status" value="1"/>
</dbReference>
<evidence type="ECO:0000313" key="5">
    <source>
        <dbReference type="EMBL" id="WOB06432.1"/>
    </source>
</evidence>
<keyword evidence="1" id="KW-0805">Transcription regulation</keyword>
<evidence type="ECO:0000259" key="4">
    <source>
        <dbReference type="PROSITE" id="PS50956"/>
    </source>
</evidence>
<keyword evidence="2" id="KW-0238">DNA-binding</keyword>
<dbReference type="PROSITE" id="PS50956">
    <property type="entry name" value="HTH_ASNC_2"/>
    <property type="match status" value="1"/>
</dbReference>
<dbReference type="InterPro" id="IPR019887">
    <property type="entry name" value="Tscrpt_reg_AsnC/Lrp_C"/>
</dbReference>
<dbReference type="EMBL" id="CP136336">
    <property type="protein sequence ID" value="WOB06432.1"/>
    <property type="molecule type" value="Genomic_DNA"/>
</dbReference>
<dbReference type="InterPro" id="IPR011008">
    <property type="entry name" value="Dimeric_a/b-barrel"/>
</dbReference>
<dbReference type="PANTHER" id="PTHR30154:SF34">
    <property type="entry name" value="TRANSCRIPTIONAL REGULATOR AZLB"/>
    <property type="match status" value="1"/>
</dbReference>
<evidence type="ECO:0000313" key="6">
    <source>
        <dbReference type="Proteomes" id="UP001303946"/>
    </source>
</evidence>
<accession>A0ABZ0CU20</accession>
<dbReference type="Proteomes" id="UP001303946">
    <property type="component" value="Chromosome"/>
</dbReference>
<dbReference type="SUPFAM" id="SSF54909">
    <property type="entry name" value="Dimeric alpha+beta barrel"/>
    <property type="match status" value="1"/>
</dbReference>
<dbReference type="InterPro" id="IPR036390">
    <property type="entry name" value="WH_DNA-bd_sf"/>
</dbReference>
<gene>
    <name evidence="5" type="ORF">RXV79_16035</name>
</gene>
<protein>
    <submittedName>
        <fullName evidence="5">Lrp/AsnC family transcriptional regulator</fullName>
    </submittedName>
</protein>
<proteinExistence type="predicted"/>
<evidence type="ECO:0000256" key="3">
    <source>
        <dbReference type="ARBA" id="ARBA00023163"/>
    </source>
</evidence>
<dbReference type="SUPFAM" id="SSF46785">
    <property type="entry name" value="Winged helix' DNA-binding domain"/>
    <property type="match status" value="1"/>
</dbReference>
<organism evidence="5 6">
    <name type="scientific">Piscinibacter gummiphilus</name>
    <dbReference type="NCBI Taxonomy" id="946333"/>
    <lineage>
        <taxon>Bacteria</taxon>
        <taxon>Pseudomonadati</taxon>
        <taxon>Pseudomonadota</taxon>
        <taxon>Betaproteobacteria</taxon>
        <taxon>Burkholderiales</taxon>
        <taxon>Sphaerotilaceae</taxon>
        <taxon>Piscinibacter</taxon>
    </lineage>
</organism>
<dbReference type="Pfam" id="PF01037">
    <property type="entry name" value="AsnC_trans_reg"/>
    <property type="match status" value="1"/>
</dbReference>
<keyword evidence="3" id="KW-0804">Transcription</keyword>
<dbReference type="InterPro" id="IPR036388">
    <property type="entry name" value="WH-like_DNA-bd_sf"/>
</dbReference>
<sequence length="145" mass="16479">MDRIDHEILRHLTRDGRLTFRELGEAVHLSANAVAERFRRLQESGTIRHIRAVLDPQAMGRSLEAQIEIKLSAQTSALEFENALRHMPQVMEAALMTGSFDYAIRVACENSHELMQVTEALRKHPGVSDTYTRLVLREIELSGMV</sequence>
<name>A0ABZ0CU20_9BURK</name>
<dbReference type="InterPro" id="IPR000485">
    <property type="entry name" value="AsnC-type_HTH_dom"/>
</dbReference>
<evidence type="ECO:0000256" key="2">
    <source>
        <dbReference type="ARBA" id="ARBA00023125"/>
    </source>
</evidence>
<dbReference type="RefSeq" id="WP_316698872.1">
    <property type="nucleotide sequence ID" value="NZ_CP136336.1"/>
</dbReference>
<keyword evidence="6" id="KW-1185">Reference proteome</keyword>
<dbReference type="Gene3D" id="1.10.10.10">
    <property type="entry name" value="Winged helix-like DNA-binding domain superfamily/Winged helix DNA-binding domain"/>
    <property type="match status" value="1"/>
</dbReference>
<dbReference type="InterPro" id="IPR019888">
    <property type="entry name" value="Tscrpt_reg_AsnC-like"/>
</dbReference>
<dbReference type="SMART" id="SM00344">
    <property type="entry name" value="HTH_ASNC"/>
    <property type="match status" value="1"/>
</dbReference>